<proteinExistence type="predicted"/>
<protein>
    <submittedName>
        <fullName evidence="2">Uncharacterized protein</fullName>
    </submittedName>
</protein>
<name>A0A7Y7YCK2_9PSED</name>
<feature type="non-terminal residue" evidence="2">
    <location>
        <position position="507"/>
    </location>
</feature>
<accession>A0A7Y7YCK2</accession>
<evidence type="ECO:0000313" key="3">
    <source>
        <dbReference type="Proteomes" id="UP000520592"/>
    </source>
</evidence>
<feature type="region of interest" description="Disordered" evidence="1">
    <location>
        <begin position="425"/>
        <end position="445"/>
    </location>
</feature>
<dbReference type="Proteomes" id="UP000520592">
    <property type="component" value="Unassembled WGS sequence"/>
</dbReference>
<sequence length="507" mass="57308">MPNLISTAEVELTLVDQFSAQGIGFPDQTMLNSDGKPDPSVLDKMLGMSRHLRRMEQAKVKPGARVMDFQRTSSGRLKLLIKDLYNAQQRLLNKTKKIDGYRSWERVIFNEIDSAWHDPAGKVTQRFDQLDPKDQETLDTMLHHRLDWVEKGKSWDIDLQDFINGRTYLKQLGGIVGILLDQLANWDELSSAQRRALADGAYAVATPFGNKLLGVFVTRQPDLMKHYTTLLADERKARQGGVIVQEDEVDEVECPIEQPSTSGTSSAPLSLYDLYTELFQLVQLAKTDAGNLCYAEQIESLITSNLPRLREEYSLSEDTIRKILGECINVLIQIGRELSLQDFEDDEFLSAFKAAWLEYFNERLKDEMPESFLADLTEEKEANSVEIKARLAETEALCAQIESDLAGFTEKLKVANFREKGELRSSITEAEESRARNNRQHQEVEQQGLDLLLPPGYQLEMLSADGEEFALTPQAFHPSAKVALKAWKNTLSDDQVNDPLCSGLMKP</sequence>
<dbReference type="EMBL" id="JACAQD010000013">
    <property type="protein sequence ID" value="NWC33376.1"/>
    <property type="molecule type" value="Genomic_DNA"/>
</dbReference>
<feature type="compositionally biased region" description="Basic and acidic residues" evidence="1">
    <location>
        <begin position="431"/>
        <end position="444"/>
    </location>
</feature>
<dbReference type="AlphaFoldDB" id="A0A7Y7YCK2"/>
<comment type="caution">
    <text evidence="2">The sequence shown here is derived from an EMBL/GenBank/DDBJ whole genome shotgun (WGS) entry which is preliminary data.</text>
</comment>
<evidence type="ECO:0000256" key="1">
    <source>
        <dbReference type="SAM" id="MobiDB-lite"/>
    </source>
</evidence>
<reference evidence="2 3" key="1">
    <citation type="submission" date="2020-04" db="EMBL/GenBank/DDBJ databases">
        <title>Molecular characterization of pseudomonads from Agaricus bisporus reveal novel blotch 2 pathogens in Western Europe.</title>
        <authorList>
            <person name="Taparia T."/>
            <person name="Krijger M."/>
            <person name="Haynes E."/>
            <person name="Elpinstone J.G."/>
            <person name="Noble R."/>
            <person name="Van Der Wolf J."/>
        </authorList>
    </citation>
    <scope>NUCLEOTIDE SEQUENCE [LARGE SCALE GENOMIC DNA]</scope>
    <source>
        <strain evidence="2 3">IPO3737</strain>
    </source>
</reference>
<organism evidence="2 3">
    <name type="scientific">Pseudomonas gingeri</name>
    <dbReference type="NCBI Taxonomy" id="117681"/>
    <lineage>
        <taxon>Bacteria</taxon>
        <taxon>Pseudomonadati</taxon>
        <taxon>Pseudomonadota</taxon>
        <taxon>Gammaproteobacteria</taxon>
        <taxon>Pseudomonadales</taxon>
        <taxon>Pseudomonadaceae</taxon>
        <taxon>Pseudomonas</taxon>
    </lineage>
</organism>
<gene>
    <name evidence="2" type="ORF">HX876_13305</name>
</gene>
<evidence type="ECO:0000313" key="2">
    <source>
        <dbReference type="EMBL" id="NWC33376.1"/>
    </source>
</evidence>